<dbReference type="OMA" id="DRRFFPR"/>
<dbReference type="EMBL" id="DS995703">
    <property type="protein sequence ID" value="EEQ30470.1"/>
    <property type="molecule type" value="Genomic_DNA"/>
</dbReference>
<dbReference type="AlphaFoldDB" id="C5FL98"/>
<dbReference type="HOGENOM" id="CLU_030037_0_0_1"/>
<dbReference type="SUPFAM" id="SSF50978">
    <property type="entry name" value="WD40 repeat-like"/>
    <property type="match status" value="1"/>
</dbReference>
<protein>
    <submittedName>
        <fullName evidence="2">F-box domain-containing protein</fullName>
    </submittedName>
</protein>
<dbReference type="Proteomes" id="UP000002035">
    <property type="component" value="Unassembled WGS sequence"/>
</dbReference>
<evidence type="ECO:0000313" key="2">
    <source>
        <dbReference type="EMBL" id="EEQ30470.1"/>
    </source>
</evidence>
<reference evidence="3" key="1">
    <citation type="journal article" date="2012" name="MBio">
        <title>Comparative genome analysis of Trichophyton rubrum and related dermatophytes reveals candidate genes involved in infection.</title>
        <authorList>
            <person name="Martinez D.A."/>
            <person name="Oliver B.G."/>
            <person name="Graeser Y."/>
            <person name="Goldberg J.M."/>
            <person name="Li W."/>
            <person name="Martinez-Rossi N.M."/>
            <person name="Monod M."/>
            <person name="Shelest E."/>
            <person name="Barton R.C."/>
            <person name="Birch E."/>
            <person name="Brakhage A.A."/>
            <person name="Chen Z."/>
            <person name="Gurr S.J."/>
            <person name="Heiman D."/>
            <person name="Heitman J."/>
            <person name="Kosti I."/>
            <person name="Rossi A."/>
            <person name="Saif S."/>
            <person name="Samalova M."/>
            <person name="Saunders C.W."/>
            <person name="Shea T."/>
            <person name="Summerbell R.C."/>
            <person name="Xu J."/>
            <person name="Young S."/>
            <person name="Zeng Q."/>
            <person name="Birren B.W."/>
            <person name="Cuomo C.A."/>
            <person name="White T.C."/>
        </authorList>
    </citation>
    <scope>NUCLEOTIDE SEQUENCE [LARGE SCALE GENOMIC DNA]</scope>
    <source>
        <strain evidence="3">ATCC MYA-4605 / CBS 113480</strain>
    </source>
</reference>
<dbReference type="InterPro" id="IPR001810">
    <property type="entry name" value="F-box_dom"/>
</dbReference>
<dbReference type="InterPro" id="IPR036047">
    <property type="entry name" value="F-box-like_dom_sf"/>
</dbReference>
<feature type="domain" description="F-box" evidence="1">
    <location>
        <begin position="1"/>
        <end position="44"/>
    </location>
</feature>
<dbReference type="PANTHER" id="PTHR13252:SF9">
    <property type="entry name" value="F-BOX ONLY PROTEIN 28"/>
    <property type="match status" value="1"/>
</dbReference>
<dbReference type="GeneID" id="9230545"/>
<dbReference type="Gene3D" id="1.20.1280.50">
    <property type="match status" value="1"/>
</dbReference>
<dbReference type="InterPro" id="IPR036322">
    <property type="entry name" value="WD40_repeat_dom_sf"/>
</dbReference>
<dbReference type="OrthoDB" id="539158at2759"/>
<dbReference type="GO" id="GO:0000209">
    <property type="term" value="P:protein polyubiquitination"/>
    <property type="evidence" value="ECO:0007669"/>
    <property type="project" value="TreeGrafter"/>
</dbReference>
<evidence type="ECO:0000313" key="3">
    <source>
        <dbReference type="Proteomes" id="UP000002035"/>
    </source>
</evidence>
<sequence length="579" mass="64374">MDKLPLELLRAIIDYLCPEDLANLQLVSQSLHTIARDNNVWRERCYQAQREYYISLRKRLALFPVSSEQLKWNNSLYEDPSASAATRWDPSDPEEDIDWYTEYIARHGPAAITWLQSPAVEDLVGRDRLLDVKGVGILDGRGYGVEDRAITLLEDGSVGIWDTSPGKAVMSSRSTVLVPDPSWSTSVDATKIDGITEGVSINSVSKRAYIAAENVINEVDLSTLESISQRTYPERIFALSQEILDYNAPLTIATRGGLHIYDPRVSLVHHQMDTSLSLEPSPSFLSTARYPTCCSTPGTANYTELLEPGPNFVLHPPSPNAHSIVVAGRFPSVLLYDRRNLGHLQASAHSGARLCGLAALPSIPKCYRTLGRSKPCQSIVACGEHKGMGSLELYALSAPETDCVVSPSPVLGNNALYRNRVSAARSKLLSVAVHGTRIVYSDSEGNIKWMERDGKTAVRTLELNTDSLTPGRTRKQDYEDTSYHVARKIIPTGGNLDHDGLIIWTGSRVGRLRFSSHVDEEYTAAKEELSDQEVRQMDLEKESWRNFKQSMYMRCLLLAIESSTEVFTGSGRVSRLWRL</sequence>
<dbReference type="SUPFAM" id="SSF81383">
    <property type="entry name" value="F-box domain"/>
    <property type="match status" value="1"/>
</dbReference>
<dbReference type="Pfam" id="PF12937">
    <property type="entry name" value="F-box-like"/>
    <property type="match status" value="1"/>
</dbReference>
<dbReference type="RefSeq" id="XP_002847783.1">
    <property type="nucleotide sequence ID" value="XM_002847737.1"/>
</dbReference>
<dbReference type="PROSITE" id="PS50181">
    <property type="entry name" value="FBOX"/>
    <property type="match status" value="1"/>
</dbReference>
<keyword evidence="3" id="KW-1185">Reference proteome</keyword>
<dbReference type="eggNOG" id="ENOG502S0AR">
    <property type="taxonomic scope" value="Eukaryota"/>
</dbReference>
<dbReference type="SMART" id="SM00256">
    <property type="entry name" value="FBOX"/>
    <property type="match status" value="1"/>
</dbReference>
<dbReference type="VEuPathDB" id="FungiDB:MCYG_03289"/>
<accession>C5FL98</accession>
<name>C5FL98_ARTOC</name>
<dbReference type="PANTHER" id="PTHR13252">
    <property type="entry name" value="F-BOX ONLY PROTEIN 28"/>
    <property type="match status" value="1"/>
</dbReference>
<dbReference type="InterPro" id="IPR039719">
    <property type="entry name" value="FBXO28"/>
</dbReference>
<evidence type="ECO:0000259" key="1">
    <source>
        <dbReference type="PROSITE" id="PS50181"/>
    </source>
</evidence>
<gene>
    <name evidence="2" type="ORF">MCYG_03289</name>
</gene>
<organism evidence="2 3">
    <name type="scientific">Arthroderma otae (strain ATCC MYA-4605 / CBS 113480)</name>
    <name type="common">Microsporum canis</name>
    <dbReference type="NCBI Taxonomy" id="554155"/>
    <lineage>
        <taxon>Eukaryota</taxon>
        <taxon>Fungi</taxon>
        <taxon>Dikarya</taxon>
        <taxon>Ascomycota</taxon>
        <taxon>Pezizomycotina</taxon>
        <taxon>Eurotiomycetes</taxon>
        <taxon>Eurotiomycetidae</taxon>
        <taxon>Onygenales</taxon>
        <taxon>Arthrodermataceae</taxon>
        <taxon>Microsporum</taxon>
    </lineage>
</organism>
<dbReference type="STRING" id="554155.C5FL98"/>
<proteinExistence type="predicted"/>